<dbReference type="Proteomes" id="UP001057402">
    <property type="component" value="Chromosome 7"/>
</dbReference>
<keyword evidence="2" id="KW-1185">Reference proteome</keyword>
<evidence type="ECO:0000313" key="1">
    <source>
        <dbReference type="EMBL" id="KAI4341697.1"/>
    </source>
</evidence>
<gene>
    <name evidence="1" type="ORF">MLD38_026390</name>
</gene>
<reference evidence="2" key="1">
    <citation type="journal article" date="2023" name="Front. Plant Sci.">
        <title>Chromosomal-level genome assembly of Melastoma candidum provides insights into trichome evolution.</title>
        <authorList>
            <person name="Zhong Y."/>
            <person name="Wu W."/>
            <person name="Sun C."/>
            <person name="Zou P."/>
            <person name="Liu Y."/>
            <person name="Dai S."/>
            <person name="Zhou R."/>
        </authorList>
    </citation>
    <scope>NUCLEOTIDE SEQUENCE [LARGE SCALE GENOMIC DNA]</scope>
</reference>
<comment type="caution">
    <text evidence="1">The sequence shown here is derived from an EMBL/GenBank/DDBJ whole genome shotgun (WGS) entry which is preliminary data.</text>
</comment>
<name>A0ACB9NYF8_9MYRT</name>
<protein>
    <submittedName>
        <fullName evidence="1">Uncharacterized protein</fullName>
    </submittedName>
</protein>
<evidence type="ECO:0000313" key="2">
    <source>
        <dbReference type="Proteomes" id="UP001057402"/>
    </source>
</evidence>
<proteinExistence type="predicted"/>
<sequence>MVFFIAHRDHQIPRGDFRLRKARSNDLFREAVWPRLLAKGWHSEQPKDHSVSGSRHSLGFLVPGIQEFSRDSLVKGNDYFDSVTDILNKVASDPALLELHCEAEDRVTAMEEFKHKTSTVSDMNEVIKRPSCHYLQPRISKDSFNSMMFMIVDTSLVRRGKSIVRELRHLPVELTGVLVNSATERDAIQLKGLTNHKLSCISKIEENVIVRGLSELSSCLPPDNADKTCPRNDVMKPKDPVKNELCLPERKPAKSLLKGQKKWELKSQGHSCDAGVAAGQQNSATVLPEQIKVESSDILVRKRHKSASSHCIFSPMKSKKMVLSLFASRGFLKYSSSADNLKDAQFTEYVRILFHHLEVTMTGLQLI</sequence>
<organism evidence="1 2">
    <name type="scientific">Melastoma candidum</name>
    <dbReference type="NCBI Taxonomy" id="119954"/>
    <lineage>
        <taxon>Eukaryota</taxon>
        <taxon>Viridiplantae</taxon>
        <taxon>Streptophyta</taxon>
        <taxon>Embryophyta</taxon>
        <taxon>Tracheophyta</taxon>
        <taxon>Spermatophyta</taxon>
        <taxon>Magnoliopsida</taxon>
        <taxon>eudicotyledons</taxon>
        <taxon>Gunneridae</taxon>
        <taxon>Pentapetalae</taxon>
        <taxon>rosids</taxon>
        <taxon>malvids</taxon>
        <taxon>Myrtales</taxon>
        <taxon>Melastomataceae</taxon>
        <taxon>Melastomatoideae</taxon>
        <taxon>Melastomateae</taxon>
        <taxon>Melastoma</taxon>
    </lineage>
</organism>
<accession>A0ACB9NYF8</accession>
<dbReference type="EMBL" id="CM042886">
    <property type="protein sequence ID" value="KAI4341697.1"/>
    <property type="molecule type" value="Genomic_DNA"/>
</dbReference>